<reference evidence="2 3" key="1">
    <citation type="submission" date="2018-05" db="EMBL/GenBank/DDBJ databases">
        <title>Micromonosporas from Atacama Desert.</title>
        <authorList>
            <person name="Carro L."/>
            <person name="Golinska P."/>
            <person name="Klenk H.-P."/>
            <person name="Goodfellow M."/>
        </authorList>
    </citation>
    <scope>NUCLEOTIDE SEQUENCE [LARGE SCALE GENOMIC DNA]</scope>
    <source>
        <strain evidence="2 3">4G51</strain>
    </source>
</reference>
<dbReference type="EMBL" id="JAXOTQ010000044">
    <property type="protein sequence ID" value="MDZ5493289.1"/>
    <property type="molecule type" value="Genomic_DNA"/>
</dbReference>
<dbReference type="RefSeq" id="WP_109805874.1">
    <property type="nucleotide sequence ID" value="NZ_JAXOTQ010000044.1"/>
</dbReference>
<keyword evidence="4" id="KW-1185">Reference proteome</keyword>
<name>A0A317CWC9_9ACTN</name>
<comment type="caution">
    <text evidence="2">The sequence shown here is derived from an EMBL/GenBank/DDBJ whole genome shotgun (WGS) entry which is preliminary data.</text>
</comment>
<dbReference type="Proteomes" id="UP000246050">
    <property type="component" value="Unassembled WGS sequence"/>
</dbReference>
<proteinExistence type="predicted"/>
<dbReference type="OrthoDB" id="5191337at2"/>
<reference evidence="1 4" key="2">
    <citation type="submission" date="2023-12" db="EMBL/GenBank/DDBJ databases">
        <title>Micromonospora sp. nov., isolated from Atacama Desert.</title>
        <authorList>
            <person name="Carro L."/>
            <person name="Golinska P."/>
            <person name="Klenk H.-P."/>
            <person name="Goodfellow M."/>
        </authorList>
    </citation>
    <scope>NUCLEOTIDE SEQUENCE [LARGE SCALE GENOMIC DNA]</scope>
    <source>
        <strain evidence="1 4">4G53</strain>
    </source>
</reference>
<evidence type="ECO:0000313" key="4">
    <source>
        <dbReference type="Proteomes" id="UP001290101"/>
    </source>
</evidence>
<dbReference type="EMBL" id="QGKS01000503">
    <property type="protein sequence ID" value="PWR06719.1"/>
    <property type="molecule type" value="Genomic_DNA"/>
</dbReference>
<sequence>MNDYRRTIRNCPDVTGSNLAVALLMAEYADYDTGMQCFPSQKRIAAEIGFRSARQVRTIQQWLEVVGWLHFTGERVESDGDHQGNKIWWLTIPECPHRHDGSALPVVKD</sequence>
<accession>A0A317CWC9</accession>
<organism evidence="2 3">
    <name type="scientific">Micromonospora sicca</name>
    <dbReference type="NCBI Taxonomy" id="2202420"/>
    <lineage>
        <taxon>Bacteria</taxon>
        <taxon>Bacillati</taxon>
        <taxon>Actinomycetota</taxon>
        <taxon>Actinomycetes</taxon>
        <taxon>Micromonosporales</taxon>
        <taxon>Micromonosporaceae</taxon>
        <taxon>Micromonospora</taxon>
    </lineage>
</organism>
<dbReference type="Proteomes" id="UP001290101">
    <property type="component" value="Unassembled WGS sequence"/>
</dbReference>
<gene>
    <name evidence="2" type="ORF">DKT69_36315</name>
    <name evidence="1" type="ORF">U2F25_28120</name>
</gene>
<dbReference type="AlphaFoldDB" id="A0A317CWC9"/>
<dbReference type="Pfam" id="PF13730">
    <property type="entry name" value="HTH_36"/>
    <property type="match status" value="1"/>
</dbReference>
<evidence type="ECO:0000313" key="1">
    <source>
        <dbReference type="EMBL" id="MDZ5493289.1"/>
    </source>
</evidence>
<evidence type="ECO:0000313" key="2">
    <source>
        <dbReference type="EMBL" id="PWR06719.1"/>
    </source>
</evidence>
<protein>
    <submittedName>
        <fullName evidence="1">Helix-turn-helix domain-containing protein</fullName>
    </submittedName>
</protein>
<evidence type="ECO:0000313" key="3">
    <source>
        <dbReference type="Proteomes" id="UP000246050"/>
    </source>
</evidence>